<dbReference type="EMBL" id="JADCKB010000005">
    <property type="protein sequence ID" value="MBE5039538.1"/>
    <property type="molecule type" value="Genomic_DNA"/>
</dbReference>
<keyword evidence="1" id="KW-0812">Transmembrane</keyword>
<dbReference type="GO" id="GO:0071972">
    <property type="term" value="F:peptidoglycan L,D-transpeptidase activity"/>
    <property type="evidence" value="ECO:0007669"/>
    <property type="project" value="TreeGrafter"/>
</dbReference>
<feature type="domain" description="Penicillin-binding protein transpeptidase" evidence="2">
    <location>
        <begin position="149"/>
        <end position="453"/>
    </location>
</feature>
<dbReference type="RefSeq" id="WP_226392100.1">
    <property type="nucleotide sequence ID" value="NZ_JADCKB010000005.1"/>
</dbReference>
<dbReference type="GO" id="GO:0008658">
    <property type="term" value="F:penicillin binding"/>
    <property type="evidence" value="ECO:0007669"/>
    <property type="project" value="InterPro"/>
</dbReference>
<dbReference type="InterPro" id="IPR054120">
    <property type="entry name" value="PBPA_dimer"/>
</dbReference>
<evidence type="ECO:0000313" key="4">
    <source>
        <dbReference type="EMBL" id="MBE5039538.1"/>
    </source>
</evidence>
<evidence type="ECO:0000256" key="1">
    <source>
        <dbReference type="SAM" id="Phobius"/>
    </source>
</evidence>
<proteinExistence type="predicted"/>
<keyword evidence="1" id="KW-0472">Membrane</keyword>
<dbReference type="Pfam" id="PF00905">
    <property type="entry name" value="Transpeptidase"/>
    <property type="match status" value="1"/>
</dbReference>
<dbReference type="GO" id="GO:0071555">
    <property type="term" value="P:cell wall organization"/>
    <property type="evidence" value="ECO:0007669"/>
    <property type="project" value="TreeGrafter"/>
</dbReference>
<reference evidence="4" key="1">
    <citation type="submission" date="2020-10" db="EMBL/GenBank/DDBJ databases">
        <title>ChiBAC.</title>
        <authorList>
            <person name="Zenner C."/>
            <person name="Hitch T.C.A."/>
            <person name="Clavel T."/>
        </authorList>
    </citation>
    <scope>NUCLEOTIDE SEQUENCE</scope>
    <source>
        <strain evidence="4">DSM 107454</strain>
    </source>
</reference>
<dbReference type="InterPro" id="IPR050515">
    <property type="entry name" value="Beta-lactam/transpept"/>
</dbReference>
<feature type="domain" description="Penicillin binding protein A dimerisation" evidence="3">
    <location>
        <begin position="54"/>
        <end position="115"/>
    </location>
</feature>
<dbReference type="PANTHER" id="PTHR30627:SF24">
    <property type="entry name" value="PENICILLIN-BINDING PROTEIN 4B"/>
    <property type="match status" value="1"/>
</dbReference>
<dbReference type="InterPro" id="IPR036138">
    <property type="entry name" value="PBP_dimer_sf"/>
</dbReference>
<dbReference type="SUPFAM" id="SSF56601">
    <property type="entry name" value="beta-lactamase/transpeptidase-like"/>
    <property type="match status" value="1"/>
</dbReference>
<dbReference type="Gene3D" id="3.90.1310.10">
    <property type="entry name" value="Penicillin-binding protein 2a (Domain 2)"/>
    <property type="match status" value="1"/>
</dbReference>
<sequence length="459" mass="50389">MNPNKKIIRVLVVVCVMFLSLVTYLLYFNMFEAEEVATNPYNKRQWEDEKFVKRGTIYDRDGVVLAETEVSGDERIRKYPQGRLYSHVIGYCSKVYGKSQLEMKYDKELLGQGDIAISFNELRSGYDLTLTIDNDLQQYAYDQLNGREGAVVALEPTTGKVLAMVSYPDFDPSAESLEKNWNAIVEREDSPLLARATQGLYPPGSTYKIATAAAAYETGRITETFQDNGKFERDGLSVDNYGQAAYGEIDLKRAFEVSSNYAFCTLGYEMGPEKVLEEAERFGVGKEFGFDIPVEKSEIQYKKMTAQDAALVSIGQGQLLMTPLHVAMMGAAVANGGKMMQPYLVDTISTASGLTLSETKPAVLYDVMDAGCAEYLDTLMQGVVANGTGKSCQISGITVAGKTGTAENETDQDHAWFVGYAPAENPQIAVAVLLEYDGGAGGTNAGPIARNVIRKYLQK</sequence>
<dbReference type="Pfam" id="PF21922">
    <property type="entry name" value="PBP_dimer_2"/>
    <property type="match status" value="1"/>
</dbReference>
<dbReference type="InterPro" id="IPR001460">
    <property type="entry name" value="PCN-bd_Tpept"/>
</dbReference>
<evidence type="ECO:0000313" key="5">
    <source>
        <dbReference type="Proteomes" id="UP000806542"/>
    </source>
</evidence>
<evidence type="ECO:0000259" key="2">
    <source>
        <dbReference type="Pfam" id="PF00905"/>
    </source>
</evidence>
<dbReference type="Proteomes" id="UP000806542">
    <property type="component" value="Unassembled WGS sequence"/>
</dbReference>
<organism evidence="4 5">
    <name type="scientific">Ructibacterium gallinarum</name>
    <dbReference type="NCBI Taxonomy" id="2779355"/>
    <lineage>
        <taxon>Bacteria</taxon>
        <taxon>Bacillati</taxon>
        <taxon>Bacillota</taxon>
        <taxon>Clostridia</taxon>
        <taxon>Eubacteriales</taxon>
        <taxon>Oscillospiraceae</taxon>
        <taxon>Ructibacterium</taxon>
    </lineage>
</organism>
<keyword evidence="5" id="KW-1185">Reference proteome</keyword>
<name>A0A9D5RAZ0_9FIRM</name>
<dbReference type="PANTHER" id="PTHR30627">
    <property type="entry name" value="PEPTIDOGLYCAN D,D-TRANSPEPTIDASE"/>
    <property type="match status" value="1"/>
</dbReference>
<accession>A0A9D5RAZ0</accession>
<comment type="caution">
    <text evidence="4">The sequence shown here is derived from an EMBL/GenBank/DDBJ whole genome shotgun (WGS) entry which is preliminary data.</text>
</comment>
<keyword evidence="1" id="KW-1133">Transmembrane helix</keyword>
<evidence type="ECO:0000259" key="3">
    <source>
        <dbReference type="Pfam" id="PF21922"/>
    </source>
</evidence>
<dbReference type="InterPro" id="IPR012338">
    <property type="entry name" value="Beta-lactam/transpept-like"/>
</dbReference>
<dbReference type="GO" id="GO:0005886">
    <property type="term" value="C:plasma membrane"/>
    <property type="evidence" value="ECO:0007669"/>
    <property type="project" value="TreeGrafter"/>
</dbReference>
<protein>
    <submittedName>
        <fullName evidence="4">Peptidoglycan glycosyltransferase</fullName>
    </submittedName>
</protein>
<feature type="transmembrane region" description="Helical" evidence="1">
    <location>
        <begin position="7"/>
        <end position="27"/>
    </location>
</feature>
<gene>
    <name evidence="4" type="ORF">INF28_03550</name>
</gene>
<dbReference type="Gene3D" id="3.40.710.10">
    <property type="entry name" value="DD-peptidase/beta-lactamase superfamily"/>
    <property type="match status" value="1"/>
</dbReference>
<dbReference type="SUPFAM" id="SSF56519">
    <property type="entry name" value="Penicillin binding protein dimerisation domain"/>
    <property type="match status" value="1"/>
</dbReference>
<dbReference type="AlphaFoldDB" id="A0A9D5RAZ0"/>